<name>A0A0M3JSF5_ANISI</name>
<protein>
    <submittedName>
        <fullName evidence="4">ATP-synt_C domain-containing protein</fullName>
    </submittedName>
</protein>
<dbReference type="GO" id="GO:0016020">
    <property type="term" value="C:membrane"/>
    <property type="evidence" value="ECO:0007669"/>
    <property type="project" value="InterPro"/>
</dbReference>
<evidence type="ECO:0000256" key="1">
    <source>
        <dbReference type="SAM" id="Phobius"/>
    </source>
</evidence>
<proteinExistence type="predicted"/>
<dbReference type="AlphaFoldDB" id="A0A0M3JSF5"/>
<dbReference type="Pfam" id="PF03647">
    <property type="entry name" value="Tmemb_14"/>
    <property type="match status" value="1"/>
</dbReference>
<gene>
    <name evidence="2" type="ORF">ASIM_LOCUS10461</name>
</gene>
<dbReference type="EMBL" id="UYRR01031000">
    <property type="protein sequence ID" value="VDK43023.1"/>
    <property type="molecule type" value="Genomic_DNA"/>
</dbReference>
<evidence type="ECO:0000313" key="4">
    <source>
        <dbReference type="WBParaSite" id="ASIM_0001090301-mRNA-1"/>
    </source>
</evidence>
<dbReference type="Proteomes" id="UP000267096">
    <property type="component" value="Unassembled WGS sequence"/>
</dbReference>
<reference evidence="4" key="1">
    <citation type="submission" date="2017-02" db="UniProtKB">
        <authorList>
            <consortium name="WormBaseParasite"/>
        </authorList>
    </citation>
    <scope>IDENTIFICATION</scope>
</reference>
<keyword evidence="1" id="KW-0472">Membrane</keyword>
<accession>A0A0M3JSF5</accession>
<keyword evidence="3" id="KW-1185">Reference proteome</keyword>
<sequence length="106" mass="11129">MVEAIEMVSAVVIGGGGILGYVMAGSIASLVSGLGFAAAVVINNNILLTCMSFALLPFFFSCCSAERKEVNTGSIVLFCNIITMPETYDELTETLLIQGTATYSEC</sequence>
<feature type="transmembrane region" description="Helical" evidence="1">
    <location>
        <begin position="34"/>
        <end position="60"/>
    </location>
</feature>
<dbReference type="InterPro" id="IPR005349">
    <property type="entry name" value="TMEM14"/>
</dbReference>
<keyword evidence="1" id="KW-0812">Transmembrane</keyword>
<feature type="transmembrane region" description="Helical" evidence="1">
    <location>
        <begin position="7"/>
        <end position="28"/>
    </location>
</feature>
<evidence type="ECO:0000313" key="3">
    <source>
        <dbReference type="Proteomes" id="UP000267096"/>
    </source>
</evidence>
<keyword evidence="1" id="KW-1133">Transmembrane helix</keyword>
<dbReference type="WBParaSite" id="ASIM_0001090301-mRNA-1">
    <property type="protein sequence ID" value="ASIM_0001090301-mRNA-1"/>
    <property type="gene ID" value="ASIM_0001090301"/>
</dbReference>
<organism evidence="4">
    <name type="scientific">Anisakis simplex</name>
    <name type="common">Herring worm</name>
    <dbReference type="NCBI Taxonomy" id="6269"/>
    <lineage>
        <taxon>Eukaryota</taxon>
        <taxon>Metazoa</taxon>
        <taxon>Ecdysozoa</taxon>
        <taxon>Nematoda</taxon>
        <taxon>Chromadorea</taxon>
        <taxon>Rhabditida</taxon>
        <taxon>Spirurina</taxon>
        <taxon>Ascaridomorpha</taxon>
        <taxon>Ascaridoidea</taxon>
        <taxon>Anisakidae</taxon>
        <taxon>Anisakis</taxon>
        <taxon>Anisakis simplex complex</taxon>
    </lineage>
</organism>
<evidence type="ECO:0000313" key="2">
    <source>
        <dbReference type="EMBL" id="VDK43023.1"/>
    </source>
</evidence>
<reference evidence="2 3" key="2">
    <citation type="submission" date="2018-11" db="EMBL/GenBank/DDBJ databases">
        <authorList>
            <consortium name="Pathogen Informatics"/>
        </authorList>
    </citation>
    <scope>NUCLEOTIDE SEQUENCE [LARGE SCALE GENOMIC DNA]</scope>
</reference>